<dbReference type="Pfam" id="PF26078">
    <property type="entry name" value="Baseplate_J_M"/>
    <property type="match status" value="1"/>
</dbReference>
<evidence type="ECO:0000259" key="1">
    <source>
        <dbReference type="Pfam" id="PF04865"/>
    </source>
</evidence>
<dbReference type="InterPro" id="IPR006949">
    <property type="entry name" value="Barrel_Baseplate_J-like"/>
</dbReference>
<sequence length="367" mass="40907">MSLPSTEKVRCYTVNKIEVRNKFLSNLKNSFSKIEGTFNFDIASVYGIEAEAIYKLLEFWINQTFIDTATEDEFVDYHAMLFGVTRKKGTKARGEVLITGKANTTIPAGTVVLKTDGTKYRLLYDTTILSNEKAIAIVECLQRGEIGNCAIGEIVSFEISNANIFTVTNEKPFMNGYEKEPNDILISRAKERILKPAHSGNVYDYEKWAKEVDGVGEVLVEPLWNGNGTVKVRISNYNNSVADNELIQKVKNRIEQVDGRPVGANVTVASFDSKDIEISVRIILSSGVKLSNVSDLIISRINQQIKDNSALYTLNNQKILSINRVEKIVLSINGVEDCKVLINNDIQNITINNNEILVVTGVVVNEQ</sequence>
<proteinExistence type="predicted"/>
<feature type="domain" description="Baseplate protein J-like barrel" evidence="1">
    <location>
        <begin position="96"/>
        <end position="176"/>
    </location>
</feature>
<dbReference type="InterPro" id="IPR052399">
    <property type="entry name" value="Phage_Baseplate_Assmbl_Protein"/>
</dbReference>
<dbReference type="PANTHER" id="PTHR37829:SF3">
    <property type="entry name" value="PROTEIN JAYE-RELATED"/>
    <property type="match status" value="1"/>
</dbReference>
<dbReference type="InterPro" id="IPR058531">
    <property type="entry name" value="Baseplate_J_M"/>
</dbReference>
<reference evidence="3" key="1">
    <citation type="journal article" date="2021" name="Proc. Natl. Acad. Sci. U.S.A.">
        <title>A Catalog of Tens of Thousands of Viruses from Human Metagenomes Reveals Hidden Associations with Chronic Diseases.</title>
        <authorList>
            <person name="Tisza M.J."/>
            <person name="Buck C.B."/>
        </authorList>
    </citation>
    <scope>NUCLEOTIDE SEQUENCE</scope>
    <source>
        <strain evidence="3">Ctl0E3</strain>
    </source>
</reference>
<name>A0A8S5LP21_9CAUD</name>
<protein>
    <submittedName>
        <fullName evidence="3">Baseplate J like protein</fullName>
    </submittedName>
</protein>
<evidence type="ECO:0000259" key="2">
    <source>
        <dbReference type="Pfam" id="PF26078"/>
    </source>
</evidence>
<accession>A0A8S5LP21</accession>
<dbReference type="PANTHER" id="PTHR37829">
    <property type="entry name" value="PHAGE-LIKE ELEMENT PBSX PROTEIN XKDT"/>
    <property type="match status" value="1"/>
</dbReference>
<dbReference type="Pfam" id="PF04865">
    <property type="entry name" value="Baseplate_J"/>
    <property type="match status" value="1"/>
</dbReference>
<evidence type="ECO:0000313" key="3">
    <source>
        <dbReference type="EMBL" id="DAD71632.1"/>
    </source>
</evidence>
<organism evidence="3">
    <name type="scientific">Siphoviridae sp. ctl0E3</name>
    <dbReference type="NCBI Taxonomy" id="2827586"/>
    <lineage>
        <taxon>Viruses</taxon>
        <taxon>Duplodnaviria</taxon>
        <taxon>Heunggongvirae</taxon>
        <taxon>Uroviricota</taxon>
        <taxon>Caudoviricetes</taxon>
    </lineage>
</organism>
<dbReference type="EMBL" id="BK015885">
    <property type="protein sequence ID" value="DAD71632.1"/>
    <property type="molecule type" value="Genomic_DNA"/>
</dbReference>
<feature type="domain" description="Baseplate J-like central" evidence="2">
    <location>
        <begin position="197"/>
        <end position="269"/>
    </location>
</feature>